<dbReference type="Proteomes" id="UP001249959">
    <property type="component" value="Unassembled WGS sequence"/>
</dbReference>
<dbReference type="Gene3D" id="2.130.10.10">
    <property type="entry name" value="YVTN repeat-like/Quinoprotein amine dehydrogenase"/>
    <property type="match status" value="3"/>
</dbReference>
<dbReference type="InterPro" id="IPR051200">
    <property type="entry name" value="Host-pathogen_enzymatic-act"/>
</dbReference>
<dbReference type="RefSeq" id="WP_316070196.1">
    <property type="nucleotide sequence ID" value="NZ_JAVNWW010000001.1"/>
</dbReference>
<feature type="signal peptide" evidence="2">
    <location>
        <begin position="1"/>
        <end position="18"/>
    </location>
</feature>
<dbReference type="InterPro" id="IPR017850">
    <property type="entry name" value="Alkaline_phosphatase_core_sf"/>
</dbReference>
<accession>A0ABU3TPZ6</accession>
<dbReference type="EMBL" id="JAVNWW010000001">
    <property type="protein sequence ID" value="MDU0807777.1"/>
    <property type="molecule type" value="Genomic_DNA"/>
</dbReference>
<comment type="caution">
    <text evidence="3">The sequence shown here is derived from an EMBL/GenBank/DDBJ whole genome shotgun (WGS) entry which is preliminary data.</text>
</comment>
<proteinExistence type="predicted"/>
<organism evidence="3 4">
    <name type="scientific">Aquirufa regiilacus</name>
    <dbReference type="NCBI Taxonomy" id="3024868"/>
    <lineage>
        <taxon>Bacteria</taxon>
        <taxon>Pseudomonadati</taxon>
        <taxon>Bacteroidota</taxon>
        <taxon>Cytophagia</taxon>
        <taxon>Cytophagales</taxon>
        <taxon>Flectobacillaceae</taxon>
        <taxon>Aquirufa</taxon>
    </lineage>
</organism>
<dbReference type="InterPro" id="IPR007312">
    <property type="entry name" value="Phosphoesterase"/>
</dbReference>
<dbReference type="PANTHER" id="PTHR47197">
    <property type="entry name" value="PROTEIN NIRF"/>
    <property type="match status" value="1"/>
</dbReference>
<dbReference type="SUPFAM" id="SSF50974">
    <property type="entry name" value="Nitrous oxide reductase, N-terminal domain"/>
    <property type="match status" value="1"/>
</dbReference>
<dbReference type="InterPro" id="IPR011045">
    <property type="entry name" value="N2O_reductase_N"/>
</dbReference>
<dbReference type="InterPro" id="IPR015943">
    <property type="entry name" value="WD40/YVTN_repeat-like_dom_sf"/>
</dbReference>
<keyword evidence="4" id="KW-1185">Reference proteome</keyword>
<protein>
    <submittedName>
        <fullName evidence="3">Bifunctional YncE family protein/alkaline phosphatase family protein</fullName>
    </submittedName>
</protein>
<reference evidence="3 4" key="1">
    <citation type="submission" date="2023-09" db="EMBL/GenBank/DDBJ databases">
        <title>Aquirufa genomes.</title>
        <authorList>
            <person name="Pitt A."/>
        </authorList>
    </citation>
    <scope>NUCLEOTIDE SEQUENCE [LARGE SCALE GENOMIC DNA]</scope>
    <source>
        <strain evidence="3 4">LEOWEIH-7C</strain>
    </source>
</reference>
<dbReference type="SUPFAM" id="SSF53649">
    <property type="entry name" value="Alkaline phosphatase-like"/>
    <property type="match status" value="1"/>
</dbReference>
<dbReference type="Pfam" id="PF04185">
    <property type="entry name" value="Phosphoesterase"/>
    <property type="match status" value="1"/>
</dbReference>
<evidence type="ECO:0000313" key="3">
    <source>
        <dbReference type="EMBL" id="MDU0807777.1"/>
    </source>
</evidence>
<keyword evidence="2" id="KW-0732">Signal</keyword>
<feature type="chain" id="PRO_5046825810" evidence="2">
    <location>
        <begin position="19"/>
        <end position="809"/>
    </location>
</feature>
<name>A0ABU3TPZ6_9BACT</name>
<keyword evidence="1" id="KW-0378">Hydrolase</keyword>
<evidence type="ECO:0000313" key="4">
    <source>
        <dbReference type="Proteomes" id="UP001249959"/>
    </source>
</evidence>
<evidence type="ECO:0000256" key="1">
    <source>
        <dbReference type="ARBA" id="ARBA00022801"/>
    </source>
</evidence>
<evidence type="ECO:0000256" key="2">
    <source>
        <dbReference type="SAM" id="SignalP"/>
    </source>
</evidence>
<sequence>MRHLVILCAVLFALQLNAQSDLKTQLASKRVTLPNGWKLSPHGESLALGDLPLHVAVSPNQKYLLVTNNGQSVQSLQLIDVASNHVLDSKELPKSWYGLKVAANNKTVFVSGGNDNVILVFEIEAGKLVEKDKIALTTEKKAVISPAGIEYDDATGILYVVTKENNSLYVIEAKTKTILAQHTLPAEAFTCLFSKKKDILYISVWGGRQILPFQISTHKFMSAIPVGDHPNEMLLTKNGQFLYVANANDNSVSVVDTRIGKEIEVLNAALVPNALAGSSTNGLALSANEERLYIANADNNCLAVFEVEKPGQSKSLGFIPVGWYPTSLQVVKGKLYVANGKGFSSFANPDGPNPIEKKQTVTYQKSDNNKKVRTGYIGGLMKGTMSIFKEPTTQELAVLSEAVYQNTPYTKEIELSALGEKGNPIPMKVGDASPINYVFYILKENRTYDQVLADVAGGNGDTTLLLFGEKYTPNQHKLVKEFVLLDNFYVDGEVSADGHNWSTSAHATDYLEKTWPTSYGGRGGKYDGEGNRAIANPKNGFIWDYCKRAGVSYRTYGEFADNFKPNIPSIADHFCPDFASFDQNVMDTTRFHAWKRDFDRLLALNQVPRFNSLHFPNDHTEGQRLGKKTPFAYVADNDYAIGLFIEHLSKSPIWKETAVFIVEDDAQNGPDHVDAHRTTAYLAGGFVKRGFVDHTPYSTSSMLRTMELILGLAPMSQYDAAATPMFRSFSLTLNVTPFVHEKPRTNLFEVNVLDTPSAQKSAKFDFKKEDSIPDLEFSEVIWKAVKGEDSVMPAPRRAAILAASEADKD</sequence>
<dbReference type="PANTHER" id="PTHR47197:SF3">
    <property type="entry name" value="DIHYDRO-HEME D1 DEHYDROGENASE"/>
    <property type="match status" value="1"/>
</dbReference>
<dbReference type="Gene3D" id="3.40.720.10">
    <property type="entry name" value="Alkaline Phosphatase, subunit A"/>
    <property type="match status" value="1"/>
</dbReference>
<gene>
    <name evidence="3" type="ORF">PQG45_01865</name>
</gene>